<dbReference type="AlphaFoldDB" id="D3S1J8"/>
<dbReference type="STRING" id="589924.Ferp_2344"/>
<evidence type="ECO:0000259" key="1">
    <source>
        <dbReference type="PROSITE" id="PS51201"/>
    </source>
</evidence>
<evidence type="ECO:0000259" key="2">
    <source>
        <dbReference type="PROSITE" id="PS51202"/>
    </source>
</evidence>
<dbReference type="Gene3D" id="3.40.50.720">
    <property type="entry name" value="NAD(P)-binding Rossmann-like Domain"/>
    <property type="match status" value="1"/>
</dbReference>
<dbReference type="EMBL" id="CP001899">
    <property type="protein sequence ID" value="ADC66462.1"/>
    <property type="molecule type" value="Genomic_DNA"/>
</dbReference>
<gene>
    <name evidence="3" type="ordered locus">Ferp_2344</name>
</gene>
<dbReference type="RefSeq" id="WP_012966798.1">
    <property type="nucleotide sequence ID" value="NC_013849.1"/>
</dbReference>
<dbReference type="PaxDb" id="589924-Ferp_2344"/>
<name>D3S1J8_FERPA</name>
<dbReference type="Proteomes" id="UP000002613">
    <property type="component" value="Chromosome"/>
</dbReference>
<reference evidence="3 4" key="2">
    <citation type="journal article" date="2011" name="Stand. Genomic Sci.">
        <title>Complete genome sequence of Ferroglobus placidus AEDII12DO.</title>
        <authorList>
            <person name="Anderson I."/>
            <person name="Risso C."/>
            <person name="Holmes D."/>
            <person name="Lucas S."/>
            <person name="Copeland A."/>
            <person name="Lapidus A."/>
            <person name="Cheng J.F."/>
            <person name="Bruce D."/>
            <person name="Goodwin L."/>
            <person name="Pitluck S."/>
            <person name="Saunders E."/>
            <person name="Brettin T."/>
            <person name="Detter J.C."/>
            <person name="Han C."/>
            <person name="Tapia R."/>
            <person name="Larimer F."/>
            <person name="Land M."/>
            <person name="Hauser L."/>
            <person name="Woyke T."/>
            <person name="Lovley D."/>
            <person name="Kyrpides N."/>
            <person name="Ivanova N."/>
        </authorList>
    </citation>
    <scope>NUCLEOTIDE SEQUENCE [LARGE SCALE GENOMIC DNA]</scope>
    <source>
        <strain evidence="4">DSM 10642 / AEDII12DO</strain>
    </source>
</reference>
<dbReference type="Pfam" id="PF02254">
    <property type="entry name" value="TrkA_N"/>
    <property type="match status" value="1"/>
</dbReference>
<dbReference type="SUPFAM" id="SSF116726">
    <property type="entry name" value="TrkA C-terminal domain-like"/>
    <property type="match status" value="1"/>
</dbReference>
<dbReference type="GeneID" id="8779885"/>
<dbReference type="OrthoDB" id="24929at2157"/>
<sequence>MRYVIVGGGDIGRSIADSLKEDYIIVEKDEKVYEDLIKRGYKALLGDATDEDFMKKLQLKGAKVILATNDDETNLKIAEIARKLGAEEVVARVEDGSKIEEYAKAKIKAIACDKIVAAELMHELSEGRKRYFEIVVSKRNFAGKRLSEINIGEGCTVVVVFRGGLAYKPNPDFKLEEGDKLGIICGEEIKATKKPFEEILVVVTDSKQRENVFTEARMFAERFDAELIYLYKSHGSIMCSLNADEIEDMSVNEAFELIKAFEGRVDLMITNIPKSRKELVFLERFPVLLAKGKEDYKNSLVVVNTSKPEKLLNYASAISNFFGETKVIFLNQEQLKASSSIMESPKMKISLASHNPLVEVISEVKKDYDLVILSAKNDVGNLSENILWKIITKTSSSVMVIE</sequence>
<dbReference type="InterPro" id="IPR006037">
    <property type="entry name" value="RCK_C"/>
</dbReference>
<dbReference type="InterPro" id="IPR050721">
    <property type="entry name" value="Trk_Ktr_HKT_K-transport"/>
</dbReference>
<keyword evidence="4" id="KW-1185">Reference proteome</keyword>
<reference evidence="4" key="1">
    <citation type="submission" date="2010-02" db="EMBL/GenBank/DDBJ databases">
        <title>Complete sequence of Ferroglobus placidus DSM 10642.</title>
        <authorList>
            <consortium name="US DOE Joint Genome Institute"/>
            <person name="Lucas S."/>
            <person name="Copeland A."/>
            <person name="Lapidus A."/>
            <person name="Cheng J.-F."/>
            <person name="Bruce D."/>
            <person name="Goodwin L."/>
            <person name="Pitluck S."/>
            <person name="Saunders E."/>
            <person name="Brettin T."/>
            <person name="Detter J.C."/>
            <person name="Han C."/>
            <person name="Tapia R."/>
            <person name="Larimer F."/>
            <person name="Land M."/>
            <person name="Hauser L."/>
            <person name="Kyrpides N."/>
            <person name="Ivanova N."/>
            <person name="Holmes D."/>
            <person name="Lovley D."/>
            <person name="Kyrpides N."/>
            <person name="Anderson I.J."/>
            <person name="Woyke T."/>
        </authorList>
    </citation>
    <scope>NUCLEOTIDE SEQUENCE [LARGE SCALE GENOMIC DNA]</scope>
    <source>
        <strain evidence="4">DSM 10642 / AEDII12DO</strain>
    </source>
</reference>
<dbReference type="eggNOG" id="arCOG01957">
    <property type="taxonomic scope" value="Archaea"/>
</dbReference>
<evidence type="ECO:0000313" key="4">
    <source>
        <dbReference type="Proteomes" id="UP000002613"/>
    </source>
</evidence>
<dbReference type="PROSITE" id="PS51202">
    <property type="entry name" value="RCK_C"/>
    <property type="match status" value="1"/>
</dbReference>
<evidence type="ECO:0000313" key="3">
    <source>
        <dbReference type="EMBL" id="ADC66462.1"/>
    </source>
</evidence>
<dbReference type="InterPro" id="IPR036291">
    <property type="entry name" value="NAD(P)-bd_dom_sf"/>
</dbReference>
<feature type="domain" description="RCK N-terminal" evidence="1">
    <location>
        <begin position="1"/>
        <end position="116"/>
    </location>
</feature>
<dbReference type="InterPro" id="IPR003148">
    <property type="entry name" value="RCK_N"/>
</dbReference>
<dbReference type="SUPFAM" id="SSF51735">
    <property type="entry name" value="NAD(P)-binding Rossmann-fold domains"/>
    <property type="match status" value="1"/>
</dbReference>
<proteinExistence type="predicted"/>
<feature type="domain" description="RCK C-terminal" evidence="2">
    <location>
        <begin position="119"/>
        <end position="199"/>
    </location>
</feature>
<dbReference type="InterPro" id="IPR036721">
    <property type="entry name" value="RCK_C_sf"/>
</dbReference>
<protein>
    <submittedName>
        <fullName evidence="3">TrkA-N domain protein</fullName>
    </submittedName>
</protein>
<dbReference type="Gene3D" id="3.30.70.1450">
    <property type="entry name" value="Regulator of K+ conductance, C-terminal domain"/>
    <property type="match status" value="1"/>
</dbReference>
<dbReference type="GO" id="GO:0006813">
    <property type="term" value="P:potassium ion transport"/>
    <property type="evidence" value="ECO:0007669"/>
    <property type="project" value="InterPro"/>
</dbReference>
<organism evidence="3 4">
    <name type="scientific">Ferroglobus placidus (strain DSM 10642 / AEDII12DO)</name>
    <dbReference type="NCBI Taxonomy" id="589924"/>
    <lineage>
        <taxon>Archaea</taxon>
        <taxon>Methanobacteriati</taxon>
        <taxon>Methanobacteriota</taxon>
        <taxon>Archaeoglobi</taxon>
        <taxon>Archaeoglobales</taxon>
        <taxon>Archaeoglobaceae</taxon>
        <taxon>Ferroglobus</taxon>
    </lineage>
</organism>
<dbReference type="HOGENOM" id="CLU_684441_0_0_2"/>
<dbReference type="PROSITE" id="PS51201">
    <property type="entry name" value="RCK_N"/>
    <property type="match status" value="1"/>
</dbReference>
<dbReference type="GO" id="GO:0008324">
    <property type="term" value="F:monoatomic cation transmembrane transporter activity"/>
    <property type="evidence" value="ECO:0007669"/>
    <property type="project" value="InterPro"/>
</dbReference>
<dbReference type="Pfam" id="PF02080">
    <property type="entry name" value="TrkA_C"/>
    <property type="match status" value="1"/>
</dbReference>
<accession>D3S1J8</accession>
<dbReference type="PANTHER" id="PTHR43833">
    <property type="entry name" value="POTASSIUM CHANNEL PROTEIN 2-RELATED-RELATED"/>
    <property type="match status" value="1"/>
</dbReference>
<dbReference type="KEGG" id="fpl:Ferp_2344"/>